<dbReference type="GO" id="GO:0031167">
    <property type="term" value="P:rRNA methylation"/>
    <property type="evidence" value="ECO:0007669"/>
    <property type="project" value="InterPro"/>
</dbReference>
<dbReference type="EMBL" id="SMAD01000004">
    <property type="protein sequence ID" value="TCS87726.1"/>
    <property type="molecule type" value="Genomic_DNA"/>
</dbReference>
<protein>
    <submittedName>
        <fullName evidence="4">16S rRNA (Guanine(966)-N(2))-methyltransferase RsmD</fullName>
    </submittedName>
</protein>
<dbReference type="InterPro" id="IPR004398">
    <property type="entry name" value="RNA_MeTrfase_RsmD"/>
</dbReference>
<dbReference type="PIRSF" id="PIRSF004553">
    <property type="entry name" value="CHP00095"/>
    <property type="match status" value="1"/>
</dbReference>
<dbReference type="InterPro" id="IPR029063">
    <property type="entry name" value="SAM-dependent_MTases_sf"/>
</dbReference>
<keyword evidence="5" id="KW-1185">Reference proteome</keyword>
<dbReference type="Gene3D" id="3.40.50.150">
    <property type="entry name" value="Vaccinia Virus protein VP39"/>
    <property type="match status" value="1"/>
</dbReference>
<evidence type="ECO:0000313" key="5">
    <source>
        <dbReference type="Proteomes" id="UP000295807"/>
    </source>
</evidence>
<proteinExistence type="predicted"/>
<dbReference type="Pfam" id="PF03602">
    <property type="entry name" value="Cons_hypoth95"/>
    <property type="match status" value="1"/>
</dbReference>
<dbReference type="OrthoDB" id="9803017at2"/>
<gene>
    <name evidence="4" type="ORF">EDD80_10473</name>
</gene>
<dbReference type="AlphaFoldDB" id="A0A4R3KSG9"/>
<keyword evidence="1 4" id="KW-0489">Methyltransferase</keyword>
<sequence length="187" mass="21173">MRIISGKFGGRRLTPPGKIPARPTTDKAKEALFNILVNRYDLAGLQVLDLFAGTGNISFEFISRGCPGVVAVERNFSSVSFMNQVKEELQVSELQVVRADVFRFLKTDTGRYDLIFADPPYDLHNFTDIVYTVFERKMLKKNGCLIVEHSNLVNTGNLPGFREKRQYGQSGFSFFEDASEDHVQDHE</sequence>
<dbReference type="PROSITE" id="PS00092">
    <property type="entry name" value="N6_MTASE"/>
    <property type="match status" value="1"/>
</dbReference>
<accession>A0A4R3KSG9</accession>
<evidence type="ECO:0000256" key="2">
    <source>
        <dbReference type="ARBA" id="ARBA00022679"/>
    </source>
</evidence>
<evidence type="ECO:0000313" key="4">
    <source>
        <dbReference type="EMBL" id="TCS87726.1"/>
    </source>
</evidence>
<evidence type="ECO:0000256" key="1">
    <source>
        <dbReference type="ARBA" id="ARBA00022603"/>
    </source>
</evidence>
<reference evidence="4 5" key="1">
    <citation type="submission" date="2019-03" db="EMBL/GenBank/DDBJ databases">
        <title>Genomic Encyclopedia of Type Strains, Phase IV (KMG-IV): sequencing the most valuable type-strain genomes for metagenomic binning, comparative biology and taxonomic classification.</title>
        <authorList>
            <person name="Goeker M."/>
        </authorList>
    </citation>
    <scope>NUCLEOTIDE SEQUENCE [LARGE SCALE GENOMIC DNA]</scope>
    <source>
        <strain evidence="4 5">DSM 21100</strain>
    </source>
</reference>
<organism evidence="4 5">
    <name type="scientific">Anseongella ginsenosidimutans</name>
    <dbReference type="NCBI Taxonomy" id="496056"/>
    <lineage>
        <taxon>Bacteria</taxon>
        <taxon>Pseudomonadati</taxon>
        <taxon>Bacteroidota</taxon>
        <taxon>Sphingobacteriia</taxon>
        <taxon>Sphingobacteriales</taxon>
        <taxon>Sphingobacteriaceae</taxon>
        <taxon>Anseongella</taxon>
    </lineage>
</organism>
<dbReference type="GO" id="GO:0008168">
    <property type="term" value="F:methyltransferase activity"/>
    <property type="evidence" value="ECO:0007669"/>
    <property type="project" value="UniProtKB-KW"/>
</dbReference>
<name>A0A4R3KSG9_9SPHI</name>
<keyword evidence="2 4" id="KW-0808">Transferase</keyword>
<feature type="region of interest" description="Disordered" evidence="3">
    <location>
        <begin position="1"/>
        <end position="24"/>
    </location>
</feature>
<dbReference type="InterPro" id="IPR002052">
    <property type="entry name" value="DNA_methylase_N6_adenine_CS"/>
</dbReference>
<dbReference type="GO" id="GO:0003676">
    <property type="term" value="F:nucleic acid binding"/>
    <property type="evidence" value="ECO:0007669"/>
    <property type="project" value="InterPro"/>
</dbReference>
<dbReference type="SUPFAM" id="SSF53335">
    <property type="entry name" value="S-adenosyl-L-methionine-dependent methyltransferases"/>
    <property type="match status" value="1"/>
</dbReference>
<dbReference type="Proteomes" id="UP000295807">
    <property type="component" value="Unassembled WGS sequence"/>
</dbReference>
<dbReference type="CDD" id="cd02440">
    <property type="entry name" value="AdoMet_MTases"/>
    <property type="match status" value="1"/>
</dbReference>
<dbReference type="RefSeq" id="WP_132128816.1">
    <property type="nucleotide sequence ID" value="NZ_CP042432.1"/>
</dbReference>
<dbReference type="PANTHER" id="PTHR43542:SF1">
    <property type="entry name" value="METHYLTRANSFERASE"/>
    <property type="match status" value="1"/>
</dbReference>
<dbReference type="PANTHER" id="PTHR43542">
    <property type="entry name" value="METHYLTRANSFERASE"/>
    <property type="match status" value="1"/>
</dbReference>
<comment type="caution">
    <text evidence="4">The sequence shown here is derived from an EMBL/GenBank/DDBJ whole genome shotgun (WGS) entry which is preliminary data.</text>
</comment>
<evidence type="ECO:0000256" key="3">
    <source>
        <dbReference type="SAM" id="MobiDB-lite"/>
    </source>
</evidence>